<feature type="transmembrane region" description="Helical" evidence="9">
    <location>
        <begin position="95"/>
        <end position="122"/>
    </location>
</feature>
<keyword evidence="8 9" id="KW-0472">Membrane</keyword>
<dbReference type="PANTHER" id="PTHR30413:SF8">
    <property type="entry name" value="TRANSPORT PERMEASE PROTEIN"/>
    <property type="match status" value="1"/>
</dbReference>
<dbReference type="PRINTS" id="PR00164">
    <property type="entry name" value="ABC2TRNSPORT"/>
</dbReference>
<feature type="domain" description="ABC transmembrane type-2" evidence="10">
    <location>
        <begin position="22"/>
        <end position="243"/>
    </location>
</feature>
<evidence type="ECO:0000256" key="4">
    <source>
        <dbReference type="ARBA" id="ARBA00022475"/>
    </source>
</evidence>
<keyword evidence="6 9" id="KW-0812">Transmembrane</keyword>
<keyword evidence="12" id="KW-1185">Reference proteome</keyword>
<comment type="similarity">
    <text evidence="2 9">Belongs to the ABC-2 integral membrane protein family.</text>
</comment>
<comment type="caution">
    <text evidence="11">The sequence shown here is derived from an EMBL/GenBank/DDBJ whole genome shotgun (WGS) entry which is preliminary data.</text>
</comment>
<dbReference type="PROSITE" id="PS51012">
    <property type="entry name" value="ABC_TM2"/>
    <property type="match status" value="1"/>
</dbReference>
<evidence type="ECO:0000256" key="7">
    <source>
        <dbReference type="ARBA" id="ARBA00022989"/>
    </source>
</evidence>
<dbReference type="InterPro" id="IPR047817">
    <property type="entry name" value="ABC2_TM_bact-type"/>
</dbReference>
<evidence type="ECO:0000256" key="2">
    <source>
        <dbReference type="ARBA" id="ARBA00007783"/>
    </source>
</evidence>
<keyword evidence="5" id="KW-0997">Cell inner membrane</keyword>
<dbReference type="EMBL" id="JAQQXP010000003">
    <property type="protein sequence ID" value="MDC8832676.1"/>
    <property type="molecule type" value="Genomic_DNA"/>
</dbReference>
<keyword evidence="4 9" id="KW-1003">Cell membrane</keyword>
<dbReference type="InterPro" id="IPR000412">
    <property type="entry name" value="ABC_2_transport"/>
</dbReference>
<proteinExistence type="inferred from homology"/>
<evidence type="ECO:0000256" key="6">
    <source>
        <dbReference type="ARBA" id="ARBA00022692"/>
    </source>
</evidence>
<accession>A0ABT5L828</accession>
<feature type="transmembrane region" description="Helical" evidence="9">
    <location>
        <begin position="53"/>
        <end position="74"/>
    </location>
</feature>
<evidence type="ECO:0000256" key="3">
    <source>
        <dbReference type="ARBA" id="ARBA00022448"/>
    </source>
</evidence>
<keyword evidence="3 9" id="KW-0813">Transport</keyword>
<evidence type="ECO:0000256" key="1">
    <source>
        <dbReference type="ARBA" id="ARBA00004429"/>
    </source>
</evidence>
<feature type="transmembrane region" description="Helical" evidence="9">
    <location>
        <begin position="22"/>
        <end position="41"/>
    </location>
</feature>
<comment type="subcellular location">
    <subcellularLocation>
        <location evidence="1 9">Cell inner membrane</location>
        <topology evidence="1 9">Multi-pass membrane protein</topology>
    </subcellularLocation>
</comment>
<evidence type="ECO:0000313" key="11">
    <source>
        <dbReference type="EMBL" id="MDC8832676.1"/>
    </source>
</evidence>
<name>A0ABT5L828_9ALTE</name>
<dbReference type="PANTHER" id="PTHR30413">
    <property type="entry name" value="INNER MEMBRANE TRANSPORT PERMEASE"/>
    <property type="match status" value="1"/>
</dbReference>
<evidence type="ECO:0000259" key="10">
    <source>
        <dbReference type="PROSITE" id="PS51012"/>
    </source>
</evidence>
<sequence length="250" mass="28917">MWRTVCFALFLRELQSQFNDKLGLAWAFVEPFLLVFGLAYIRSVISSSDVHGVPIMIFMMVGMITIQSFITPLNKVANAFTKNKPLYAFRQVQPIAGLLVSVFIEYAIKAIVVVLSIVALYLLDLTFEVHDALLLLTLFHLLWLMTFSMSCLFGIAMTYHPEVKKVINIFTRPLFFISCVFFSLQDIPKEYWHWFTWNPLVHIIELARYACYESYGDEGISFAYPLEFTLVVTFFAVSLYHITWKGLLSR</sequence>
<dbReference type="InterPro" id="IPR013525">
    <property type="entry name" value="ABC2_TM"/>
</dbReference>
<keyword evidence="7 9" id="KW-1133">Transmembrane helix</keyword>
<reference evidence="11 12" key="1">
    <citation type="submission" date="2022-10" db="EMBL/GenBank/DDBJ databases">
        <title>Alteromonas sp. chi3 Genome sequencing.</title>
        <authorList>
            <person name="Park S."/>
        </authorList>
    </citation>
    <scope>NUCLEOTIDE SEQUENCE [LARGE SCALE GENOMIC DNA]</scope>
    <source>
        <strain evidence="12">chi3</strain>
    </source>
</reference>
<feature type="transmembrane region" description="Helical" evidence="9">
    <location>
        <begin position="134"/>
        <end position="159"/>
    </location>
</feature>
<feature type="transmembrane region" description="Helical" evidence="9">
    <location>
        <begin position="166"/>
        <end position="184"/>
    </location>
</feature>
<evidence type="ECO:0000256" key="9">
    <source>
        <dbReference type="RuleBase" id="RU361157"/>
    </source>
</evidence>
<evidence type="ECO:0000256" key="5">
    <source>
        <dbReference type="ARBA" id="ARBA00022519"/>
    </source>
</evidence>
<organism evidence="11 12">
    <name type="scientific">Alteromonas gilva</name>
    <dbReference type="NCBI Taxonomy" id="2987522"/>
    <lineage>
        <taxon>Bacteria</taxon>
        <taxon>Pseudomonadati</taxon>
        <taxon>Pseudomonadota</taxon>
        <taxon>Gammaproteobacteria</taxon>
        <taxon>Alteromonadales</taxon>
        <taxon>Alteromonadaceae</taxon>
        <taxon>Alteromonas/Salinimonas group</taxon>
        <taxon>Alteromonas</taxon>
    </lineage>
</organism>
<dbReference type="Proteomes" id="UP001218788">
    <property type="component" value="Unassembled WGS sequence"/>
</dbReference>
<dbReference type="Pfam" id="PF01061">
    <property type="entry name" value="ABC2_membrane"/>
    <property type="match status" value="1"/>
</dbReference>
<evidence type="ECO:0000313" key="12">
    <source>
        <dbReference type="Proteomes" id="UP001218788"/>
    </source>
</evidence>
<protein>
    <recommendedName>
        <fullName evidence="9">Transport permease protein</fullName>
    </recommendedName>
</protein>
<dbReference type="RefSeq" id="WP_273642527.1">
    <property type="nucleotide sequence ID" value="NZ_JAQQXP010000003.1"/>
</dbReference>
<evidence type="ECO:0000256" key="8">
    <source>
        <dbReference type="ARBA" id="ARBA00023136"/>
    </source>
</evidence>
<gene>
    <name evidence="11" type="ORF">OIK42_18125</name>
</gene>
<feature type="transmembrane region" description="Helical" evidence="9">
    <location>
        <begin position="222"/>
        <end position="242"/>
    </location>
</feature>